<comment type="similarity">
    <text evidence="1 6 7">Belongs to the peptidase S8 family.</text>
</comment>
<dbReference type="InterPro" id="IPR022398">
    <property type="entry name" value="Peptidase_S8_His-AS"/>
</dbReference>
<dbReference type="Proteomes" id="UP000177281">
    <property type="component" value="Unassembled WGS sequence"/>
</dbReference>
<dbReference type="Gene3D" id="3.40.50.200">
    <property type="entry name" value="Peptidase S8/S53 domain"/>
    <property type="match status" value="1"/>
</dbReference>
<evidence type="ECO:0000256" key="4">
    <source>
        <dbReference type="ARBA" id="ARBA00022825"/>
    </source>
</evidence>
<dbReference type="PROSITE" id="PS00138">
    <property type="entry name" value="SUBTILASE_SER"/>
    <property type="match status" value="1"/>
</dbReference>
<dbReference type="InterPro" id="IPR023828">
    <property type="entry name" value="Peptidase_S8_Ser-AS"/>
</dbReference>
<evidence type="ECO:0000256" key="7">
    <source>
        <dbReference type="RuleBase" id="RU003355"/>
    </source>
</evidence>
<dbReference type="GO" id="GO:0006508">
    <property type="term" value="P:proteolysis"/>
    <property type="evidence" value="ECO:0007669"/>
    <property type="project" value="UniProtKB-KW"/>
</dbReference>
<keyword evidence="4 6" id="KW-0720">Serine protease</keyword>
<gene>
    <name evidence="10" type="ORF">A3B10_00730</name>
</gene>
<dbReference type="GO" id="GO:0004252">
    <property type="term" value="F:serine-type endopeptidase activity"/>
    <property type="evidence" value="ECO:0007669"/>
    <property type="project" value="UniProtKB-UniRule"/>
</dbReference>
<feature type="active site" description="Charge relay system" evidence="5 6">
    <location>
        <position position="300"/>
    </location>
</feature>
<feature type="active site" description="Charge relay system" evidence="5 6">
    <location>
        <position position="88"/>
    </location>
</feature>
<evidence type="ECO:0000313" key="10">
    <source>
        <dbReference type="EMBL" id="OGE94663.1"/>
    </source>
</evidence>
<dbReference type="PROSITE" id="PS00136">
    <property type="entry name" value="SUBTILASE_ASP"/>
    <property type="match status" value="1"/>
</dbReference>
<evidence type="ECO:0000256" key="3">
    <source>
        <dbReference type="ARBA" id="ARBA00022801"/>
    </source>
</evidence>
<feature type="active site" description="Charge relay system" evidence="5 6">
    <location>
        <position position="126"/>
    </location>
</feature>
<dbReference type="PROSITE" id="PS51892">
    <property type="entry name" value="SUBTILASE"/>
    <property type="match status" value="1"/>
</dbReference>
<dbReference type="PRINTS" id="PR00723">
    <property type="entry name" value="SUBTILISIN"/>
</dbReference>
<organism evidence="10 11">
    <name type="scientific">Candidatus Doudnabacteria bacterium RIFCSPLOWO2_01_FULL_44_21</name>
    <dbReference type="NCBI Taxonomy" id="1817841"/>
    <lineage>
        <taxon>Bacteria</taxon>
        <taxon>Candidatus Doudnaibacteriota</taxon>
    </lineage>
</organism>
<accession>A0A1F5PXM6</accession>
<sequence>MTKFKVIICKKITVGILMPVFLFMLFPTPGLATLRDSTLTAAAITTSDPFFTTDASKEDRQWYLAKTRVIDAWDFIQGSSSVVVAVIDTGIHASHIELNDGRVIEGYNVITKQIIAAGANSDDNGHGTAVAGVIGAISNNQKGIAGINWDVKLMPVKALAADGTGSVSAVAEGIVWAADHGANIINLSIGGGGFAASQTLSTAIAYAYNRGSLVIAAAGNDLVEDGINLDFSPTYPVCGDNGLDMVLGIAASDVFDQKASFSNFGSKCIDLIAPGKRILTTAYFPQDPADNVLIYGSGTSLAVPIVSGIAALLKSANSNLSNVEIRNILLRTADNVDSLNTTNCDGVSCNGLIGKGRVNAFNFFAPKSIVEGSLVRESVSNNLYYITGKSKRIVSSFVFTQRGMDINNVIVDNSNQLRFYDLGSPLPPLEGTLIKSVTDPTVYVIHQGLKRPLMYLVFTSRGYKFDNVLTLPDLEVGNYPLGDWYWPADSTMVLVAGNPLVYVMDKELRRPVTYFVFTQRKLSFAKVVRITPDEFSHIPSPNDIYWLPPLDGTLIKSNTDPAVYVIESGRRRLLSYSAFISRKYKFSNVKTLPQVEVDVIATGEPLI</sequence>
<comment type="caution">
    <text evidence="10">The sequence shown here is derived from an EMBL/GenBank/DDBJ whole genome shotgun (WGS) entry which is preliminary data.</text>
</comment>
<evidence type="ECO:0000256" key="6">
    <source>
        <dbReference type="PROSITE-ProRule" id="PRU01240"/>
    </source>
</evidence>
<evidence type="ECO:0000256" key="1">
    <source>
        <dbReference type="ARBA" id="ARBA00011073"/>
    </source>
</evidence>
<dbReference type="SUPFAM" id="SSF52743">
    <property type="entry name" value="Subtilisin-like"/>
    <property type="match status" value="1"/>
</dbReference>
<evidence type="ECO:0000256" key="2">
    <source>
        <dbReference type="ARBA" id="ARBA00022670"/>
    </source>
</evidence>
<keyword evidence="8" id="KW-0812">Transmembrane</keyword>
<keyword evidence="3 6" id="KW-0378">Hydrolase</keyword>
<evidence type="ECO:0000259" key="9">
    <source>
        <dbReference type="Pfam" id="PF00082"/>
    </source>
</evidence>
<keyword evidence="8" id="KW-0472">Membrane</keyword>
<dbReference type="InterPro" id="IPR015500">
    <property type="entry name" value="Peptidase_S8_subtilisin-rel"/>
</dbReference>
<dbReference type="PANTHER" id="PTHR43806:SF11">
    <property type="entry name" value="CEREVISIN-RELATED"/>
    <property type="match status" value="1"/>
</dbReference>
<keyword evidence="8" id="KW-1133">Transmembrane helix</keyword>
<dbReference type="EMBL" id="MFFB01000012">
    <property type="protein sequence ID" value="OGE94663.1"/>
    <property type="molecule type" value="Genomic_DNA"/>
</dbReference>
<keyword evidence="2 6" id="KW-0645">Protease</keyword>
<dbReference type="InterPro" id="IPR050131">
    <property type="entry name" value="Peptidase_S8_subtilisin-like"/>
</dbReference>
<dbReference type="InterPro" id="IPR023827">
    <property type="entry name" value="Peptidase_S8_Asp-AS"/>
</dbReference>
<dbReference type="STRING" id="1817841.A3B10_00730"/>
<name>A0A1F5PXM6_9BACT</name>
<dbReference type="PROSITE" id="PS00137">
    <property type="entry name" value="SUBTILASE_HIS"/>
    <property type="match status" value="1"/>
</dbReference>
<dbReference type="Pfam" id="PF00082">
    <property type="entry name" value="Peptidase_S8"/>
    <property type="match status" value="1"/>
</dbReference>
<dbReference type="InterPro" id="IPR036852">
    <property type="entry name" value="Peptidase_S8/S53_dom_sf"/>
</dbReference>
<dbReference type="AlphaFoldDB" id="A0A1F5PXM6"/>
<feature type="transmembrane region" description="Helical" evidence="8">
    <location>
        <begin position="12"/>
        <end position="32"/>
    </location>
</feature>
<dbReference type="InterPro" id="IPR000209">
    <property type="entry name" value="Peptidase_S8/S53_dom"/>
</dbReference>
<proteinExistence type="inferred from homology"/>
<dbReference type="PANTHER" id="PTHR43806">
    <property type="entry name" value="PEPTIDASE S8"/>
    <property type="match status" value="1"/>
</dbReference>
<reference evidence="10 11" key="1">
    <citation type="journal article" date="2016" name="Nat. Commun.">
        <title>Thousands of microbial genomes shed light on interconnected biogeochemical processes in an aquifer system.</title>
        <authorList>
            <person name="Anantharaman K."/>
            <person name="Brown C.T."/>
            <person name="Hug L.A."/>
            <person name="Sharon I."/>
            <person name="Castelle C.J."/>
            <person name="Probst A.J."/>
            <person name="Thomas B.C."/>
            <person name="Singh A."/>
            <person name="Wilkins M.J."/>
            <person name="Karaoz U."/>
            <person name="Brodie E.L."/>
            <person name="Williams K.H."/>
            <person name="Hubbard S.S."/>
            <person name="Banfield J.F."/>
        </authorList>
    </citation>
    <scope>NUCLEOTIDE SEQUENCE [LARGE SCALE GENOMIC DNA]</scope>
</reference>
<evidence type="ECO:0000256" key="8">
    <source>
        <dbReference type="SAM" id="Phobius"/>
    </source>
</evidence>
<evidence type="ECO:0000256" key="5">
    <source>
        <dbReference type="PIRSR" id="PIRSR615500-1"/>
    </source>
</evidence>
<evidence type="ECO:0000313" key="11">
    <source>
        <dbReference type="Proteomes" id="UP000177281"/>
    </source>
</evidence>
<feature type="domain" description="Peptidase S8/S53" evidence="9">
    <location>
        <begin position="80"/>
        <end position="338"/>
    </location>
</feature>
<protein>
    <recommendedName>
        <fullName evidence="9">Peptidase S8/S53 domain-containing protein</fullName>
    </recommendedName>
</protein>